<evidence type="ECO:0000313" key="1">
    <source>
        <dbReference type="EMBL" id="KAI4305802.1"/>
    </source>
</evidence>
<dbReference type="Proteomes" id="UP000828941">
    <property type="component" value="Chromosome 12"/>
</dbReference>
<keyword evidence="2" id="KW-1185">Reference proteome</keyword>
<organism evidence="1 2">
    <name type="scientific">Bauhinia variegata</name>
    <name type="common">Purple orchid tree</name>
    <name type="synonym">Phanera variegata</name>
    <dbReference type="NCBI Taxonomy" id="167791"/>
    <lineage>
        <taxon>Eukaryota</taxon>
        <taxon>Viridiplantae</taxon>
        <taxon>Streptophyta</taxon>
        <taxon>Embryophyta</taxon>
        <taxon>Tracheophyta</taxon>
        <taxon>Spermatophyta</taxon>
        <taxon>Magnoliopsida</taxon>
        <taxon>eudicotyledons</taxon>
        <taxon>Gunneridae</taxon>
        <taxon>Pentapetalae</taxon>
        <taxon>rosids</taxon>
        <taxon>fabids</taxon>
        <taxon>Fabales</taxon>
        <taxon>Fabaceae</taxon>
        <taxon>Cercidoideae</taxon>
        <taxon>Cercideae</taxon>
        <taxon>Bauhiniinae</taxon>
        <taxon>Bauhinia</taxon>
    </lineage>
</organism>
<proteinExistence type="predicted"/>
<reference evidence="1 2" key="1">
    <citation type="journal article" date="2022" name="DNA Res.">
        <title>Chromosomal-level genome assembly of the orchid tree Bauhinia variegata (Leguminosae; Cercidoideae) supports the allotetraploid origin hypothesis of Bauhinia.</title>
        <authorList>
            <person name="Zhong Y."/>
            <person name="Chen Y."/>
            <person name="Zheng D."/>
            <person name="Pang J."/>
            <person name="Liu Y."/>
            <person name="Luo S."/>
            <person name="Meng S."/>
            <person name="Qian L."/>
            <person name="Wei D."/>
            <person name="Dai S."/>
            <person name="Zhou R."/>
        </authorList>
    </citation>
    <scope>NUCLEOTIDE SEQUENCE [LARGE SCALE GENOMIC DNA]</scope>
    <source>
        <strain evidence="1">BV-YZ2020</strain>
    </source>
</reference>
<dbReference type="EMBL" id="CM039437">
    <property type="protein sequence ID" value="KAI4305802.1"/>
    <property type="molecule type" value="Genomic_DNA"/>
</dbReference>
<comment type="caution">
    <text evidence="1">The sequence shown here is derived from an EMBL/GenBank/DDBJ whole genome shotgun (WGS) entry which is preliminary data.</text>
</comment>
<sequence>MSIVCLHQSLAPLTFSVSAISFSANRRSFLGFTVRARAMASHIVGYPRMGPKRELKFALESFWDGKSSAEDLQKVAADLRASIWKQMAAAAIKYIPSNTFSYYDQVLDTTAMLGAVPPRYNWNGGEIGFDVYFSMARGNASVPAMEMTKWFDTNYHYIVPELGPDVKFSYASHKAVDEYKEAKALGIDTIPVLVGPVSYLLLSKPVKGVEKSFSLLSLIEKILPVYKEVVAELKAAGATWIQFDEPTLVKDLDAHQLQAFTHAYAGLESSLTGLNVLIETYFADVPAEAYKTLTSLKSVTAYGFDLVRGTKTLELIKGGFPSGKYLFAGVVDGRNIWANNLASSLSTLQGLEGIVGKDKVVVSTSSSLLHTAVDLVNETKLDEEIKSWLAFAAQKVVEVNALAKALSGQKDEAFFSANAAALASRKSSPRVTNEAVQKAAAALKGSDHRRATNVSARLDAQQKKLNLPILPTTTIGSFPQTADLRRVRREFKANKISEEEYVKFITREIDNVVKLQEELDIDVLVHGEPERNDMVEYFGEQLSGFAFTANGWVQSYGSRCVKPPIIYGDVSRPKPMTVFWSSLAQSLTKRPMKGMLTGPVTILNWSFVRDDQPRFETCYQIALAIKDEVEDLEKAGITVIQIDEAALREGLPLRKSEEAFYLNWAVHSFRITNVGVKDTTQIHTHMCYSNFNDIIHSIIDMDADVITIENSRSDEKLLSVFREGVKYGAGIGPGVYDIHSPRIPPTEEIADRINKMLAVLESNILWVNPDCGLKTRKYAEVKPALTNMVAAAKVIRNQLASAK</sequence>
<evidence type="ECO:0000313" key="2">
    <source>
        <dbReference type="Proteomes" id="UP000828941"/>
    </source>
</evidence>
<name>A0ACB9L8U1_BAUVA</name>
<accession>A0ACB9L8U1</accession>
<gene>
    <name evidence="1" type="ORF">L6164_029145</name>
</gene>
<protein>
    <submittedName>
        <fullName evidence="1">Uncharacterized protein</fullName>
    </submittedName>
</protein>